<dbReference type="OrthoDB" id="1377102at2"/>
<organism evidence="2 3">
    <name type="scientific">Flavobacterium suncheonense GH29-5 = DSM 17707</name>
    <dbReference type="NCBI Taxonomy" id="1121899"/>
    <lineage>
        <taxon>Bacteria</taxon>
        <taxon>Pseudomonadati</taxon>
        <taxon>Bacteroidota</taxon>
        <taxon>Flavobacteriia</taxon>
        <taxon>Flavobacteriales</taxon>
        <taxon>Flavobacteriaceae</taxon>
        <taxon>Flavobacterium</taxon>
    </lineage>
</organism>
<evidence type="ECO:0000313" key="2">
    <source>
        <dbReference type="EMBL" id="KGO90833.1"/>
    </source>
</evidence>
<keyword evidence="1" id="KW-0812">Transmembrane</keyword>
<sequence>MVTKEELEKRYAELSNKELLDIIENKFSYTELAIAVALEEISKRKLDEDDIKAYKNTKIKEFNTFIQKNIVNDLSFFQKLIFFFIWLPFLNFPLRRNFYEDGYVLKLKQACYYSWTGFIFCILASIIDSNFFDKEKIILLIIWMLSFIIAYFFDERFNRQNQIAKLQRYYSNPESDEEIMDDEENQTLP</sequence>
<dbReference type="eggNOG" id="ENOG5033Z47">
    <property type="taxonomic scope" value="Bacteria"/>
</dbReference>
<protein>
    <submittedName>
        <fullName evidence="2">Uncharacterized protein</fullName>
    </submittedName>
</protein>
<comment type="caution">
    <text evidence="2">The sequence shown here is derived from an EMBL/GenBank/DDBJ whole genome shotgun (WGS) entry which is preliminary data.</text>
</comment>
<name>A0A0A2MH97_9FLAO</name>
<dbReference type="AlphaFoldDB" id="A0A0A2MH97"/>
<feature type="transmembrane region" description="Helical" evidence="1">
    <location>
        <begin position="137"/>
        <end position="153"/>
    </location>
</feature>
<feature type="transmembrane region" description="Helical" evidence="1">
    <location>
        <begin position="112"/>
        <end position="131"/>
    </location>
</feature>
<proteinExistence type="predicted"/>
<dbReference type="STRING" id="1121899.GCA_000430025_01182"/>
<dbReference type="RefSeq" id="WP_026979932.1">
    <property type="nucleotide sequence ID" value="NZ_AUCZ01000004.1"/>
</dbReference>
<keyword evidence="3" id="KW-1185">Reference proteome</keyword>
<reference evidence="2 3" key="1">
    <citation type="submission" date="2013-09" db="EMBL/GenBank/DDBJ databases">
        <authorList>
            <person name="Zeng Z."/>
            <person name="Chen C."/>
        </authorList>
    </citation>
    <scope>NUCLEOTIDE SEQUENCE [LARGE SCALE GENOMIC DNA]</scope>
    <source>
        <strain evidence="2 3">GH29-5</strain>
    </source>
</reference>
<dbReference type="Proteomes" id="UP000030121">
    <property type="component" value="Unassembled WGS sequence"/>
</dbReference>
<keyword evidence="1" id="KW-0472">Membrane</keyword>
<dbReference type="EMBL" id="JRLW01000001">
    <property type="protein sequence ID" value="KGO90833.1"/>
    <property type="molecule type" value="Genomic_DNA"/>
</dbReference>
<keyword evidence="1" id="KW-1133">Transmembrane helix</keyword>
<evidence type="ECO:0000313" key="3">
    <source>
        <dbReference type="Proteomes" id="UP000030121"/>
    </source>
</evidence>
<accession>A0A0A2MH97</accession>
<gene>
    <name evidence="2" type="ORF">Q764_01565</name>
</gene>
<evidence type="ECO:0000256" key="1">
    <source>
        <dbReference type="SAM" id="Phobius"/>
    </source>
</evidence>